<protein>
    <recommendedName>
        <fullName evidence="3">Filamentation induced by cAMP protein Fic</fullName>
    </recommendedName>
</protein>
<dbReference type="EMBL" id="CP121472">
    <property type="protein sequence ID" value="WPL17217.1"/>
    <property type="molecule type" value="Genomic_DNA"/>
</dbReference>
<gene>
    <name evidence="1" type="ORF">Thiowin_02213</name>
</gene>
<name>A0ABZ0SAW3_9GAMM</name>
<dbReference type="InterPro" id="IPR036597">
    <property type="entry name" value="Fido-like_dom_sf"/>
</dbReference>
<keyword evidence="2" id="KW-1185">Reference proteome</keyword>
<evidence type="ECO:0000313" key="1">
    <source>
        <dbReference type="EMBL" id="WPL17217.1"/>
    </source>
</evidence>
<proteinExistence type="predicted"/>
<dbReference type="Proteomes" id="UP001432180">
    <property type="component" value="Chromosome"/>
</dbReference>
<evidence type="ECO:0008006" key="3">
    <source>
        <dbReference type="Google" id="ProtNLM"/>
    </source>
</evidence>
<sequence length="147" mass="17084">MQSLQLGYEVGRYISLERLVEQNKERYYDTLEQSSHRWHEGEHNPWPYIHYMLSIMKEAYRDFVARVGELKSPRGEKRERILQGIDRLVSRPQGCFKIRELEQVCPGISRDMIRYVLRKQQAQGAIRCSGRGAGAAWSRNGSGGQAK</sequence>
<accession>A0ABZ0SAW3</accession>
<reference evidence="1 2" key="1">
    <citation type="journal article" date="2023" name="Microorganisms">
        <title>Thiorhodovibrio frisius and Trv. litoralis spp. nov., Two Novel Members from a Clade of Fastidious Purple Sulfur Bacteria That Exhibit Unique Red-Shifted Light-Harvesting Capabilities.</title>
        <authorList>
            <person name="Methner A."/>
            <person name="Kuzyk S.B."/>
            <person name="Petersen J."/>
            <person name="Bauer S."/>
            <person name="Brinkmann H."/>
            <person name="Sichau K."/>
            <person name="Wanner G."/>
            <person name="Wolf J."/>
            <person name="Neumann-Schaal M."/>
            <person name="Henke P."/>
            <person name="Tank M."/>
            <person name="Sproer C."/>
            <person name="Bunk B."/>
            <person name="Overmann J."/>
        </authorList>
    </citation>
    <scope>NUCLEOTIDE SEQUENCE [LARGE SCALE GENOMIC DNA]</scope>
    <source>
        <strain evidence="1 2">DSM 6702</strain>
    </source>
</reference>
<dbReference type="RefSeq" id="WP_328987736.1">
    <property type="nucleotide sequence ID" value="NZ_CP121472.1"/>
</dbReference>
<dbReference type="Gene3D" id="1.10.3290.10">
    <property type="entry name" value="Fido-like domain"/>
    <property type="match status" value="1"/>
</dbReference>
<organism evidence="1 2">
    <name type="scientific">Thiorhodovibrio winogradskyi</name>
    <dbReference type="NCBI Taxonomy" id="77007"/>
    <lineage>
        <taxon>Bacteria</taxon>
        <taxon>Pseudomonadati</taxon>
        <taxon>Pseudomonadota</taxon>
        <taxon>Gammaproteobacteria</taxon>
        <taxon>Chromatiales</taxon>
        <taxon>Chromatiaceae</taxon>
        <taxon>Thiorhodovibrio</taxon>
    </lineage>
</organism>
<evidence type="ECO:0000313" key="2">
    <source>
        <dbReference type="Proteomes" id="UP001432180"/>
    </source>
</evidence>